<name>A0A8E2EQ54_9PEZI</name>
<evidence type="ECO:0000256" key="2">
    <source>
        <dbReference type="SAM" id="Phobius"/>
    </source>
</evidence>
<feature type="compositionally biased region" description="Pro residues" evidence="1">
    <location>
        <begin position="112"/>
        <end position="126"/>
    </location>
</feature>
<sequence>MLFRGSFSLFRKYGNDVDSSTNVHTQLNHDISKTALNASSRVSSAFNACVSIQSALSILFPGIRHYPALPSLFLYFSVFISPFLYFSVSVCLFSLTKPCPSPHPAPSKSHPQSPPPSPPHCPYRAS</sequence>
<keyword evidence="2" id="KW-1133">Transmembrane helix</keyword>
<keyword evidence="2" id="KW-0812">Transmembrane</keyword>
<gene>
    <name evidence="3" type="ORF">AOQ84DRAFT_166998</name>
</gene>
<dbReference type="Proteomes" id="UP000250140">
    <property type="component" value="Unassembled WGS sequence"/>
</dbReference>
<organism evidence="3 4">
    <name type="scientific">Glonium stellatum</name>
    <dbReference type="NCBI Taxonomy" id="574774"/>
    <lineage>
        <taxon>Eukaryota</taxon>
        <taxon>Fungi</taxon>
        <taxon>Dikarya</taxon>
        <taxon>Ascomycota</taxon>
        <taxon>Pezizomycotina</taxon>
        <taxon>Dothideomycetes</taxon>
        <taxon>Pleosporomycetidae</taxon>
        <taxon>Gloniales</taxon>
        <taxon>Gloniaceae</taxon>
        <taxon>Glonium</taxon>
    </lineage>
</organism>
<proteinExistence type="predicted"/>
<evidence type="ECO:0000313" key="4">
    <source>
        <dbReference type="Proteomes" id="UP000250140"/>
    </source>
</evidence>
<protein>
    <submittedName>
        <fullName evidence="3">Uncharacterized protein</fullName>
    </submittedName>
</protein>
<feature type="region of interest" description="Disordered" evidence="1">
    <location>
        <begin position="99"/>
        <end position="126"/>
    </location>
</feature>
<dbReference type="AlphaFoldDB" id="A0A8E2EQ54"/>
<evidence type="ECO:0000313" key="3">
    <source>
        <dbReference type="EMBL" id="OCL02847.1"/>
    </source>
</evidence>
<reference evidence="3 4" key="1">
    <citation type="journal article" date="2016" name="Nat. Commun.">
        <title>Ectomycorrhizal ecology is imprinted in the genome of the dominant symbiotic fungus Cenococcum geophilum.</title>
        <authorList>
            <consortium name="DOE Joint Genome Institute"/>
            <person name="Peter M."/>
            <person name="Kohler A."/>
            <person name="Ohm R.A."/>
            <person name="Kuo A."/>
            <person name="Krutzmann J."/>
            <person name="Morin E."/>
            <person name="Arend M."/>
            <person name="Barry K.W."/>
            <person name="Binder M."/>
            <person name="Choi C."/>
            <person name="Clum A."/>
            <person name="Copeland A."/>
            <person name="Grisel N."/>
            <person name="Haridas S."/>
            <person name="Kipfer T."/>
            <person name="LaButti K."/>
            <person name="Lindquist E."/>
            <person name="Lipzen A."/>
            <person name="Maire R."/>
            <person name="Meier B."/>
            <person name="Mihaltcheva S."/>
            <person name="Molinier V."/>
            <person name="Murat C."/>
            <person name="Poggeler S."/>
            <person name="Quandt C.A."/>
            <person name="Sperisen C."/>
            <person name="Tritt A."/>
            <person name="Tisserant E."/>
            <person name="Crous P.W."/>
            <person name="Henrissat B."/>
            <person name="Nehls U."/>
            <person name="Egli S."/>
            <person name="Spatafora J.W."/>
            <person name="Grigoriev I.V."/>
            <person name="Martin F.M."/>
        </authorList>
    </citation>
    <scope>NUCLEOTIDE SEQUENCE [LARGE SCALE GENOMIC DNA]</scope>
    <source>
        <strain evidence="3 4">CBS 207.34</strain>
    </source>
</reference>
<dbReference type="EMBL" id="KV750869">
    <property type="protein sequence ID" value="OCL02847.1"/>
    <property type="molecule type" value="Genomic_DNA"/>
</dbReference>
<keyword evidence="2" id="KW-0472">Membrane</keyword>
<keyword evidence="4" id="KW-1185">Reference proteome</keyword>
<evidence type="ECO:0000256" key="1">
    <source>
        <dbReference type="SAM" id="MobiDB-lite"/>
    </source>
</evidence>
<feature type="transmembrane region" description="Helical" evidence="2">
    <location>
        <begin position="72"/>
        <end position="95"/>
    </location>
</feature>
<accession>A0A8E2EQ54</accession>